<proteinExistence type="predicted"/>
<sequence>MKSDAIKYLIKNPLLHMGMIEPIRRDTAEILYAEIDGVLIKEQESNAYMISVDNFEKGQELINGISKCNLIVVHQKFVTNYISSKFGLNEELECFQAVYINKAKIDIKSEIEIRQLKQNQIEIILKRYNKLSNNEIEKLLKNRNIFGGYKNNVLIGFIGNHLEGSIGLLEIFPEYRRLGYGTILESHMVNKTLENGLVPFSQVEVENKKSIALQKKLGFKISKDKLYWLF</sequence>
<dbReference type="InterPro" id="IPR053225">
    <property type="entry name" value="Acyl-CoA_N-acyltransferase"/>
</dbReference>
<keyword evidence="2" id="KW-0808">Transferase</keyword>
<dbReference type="KEGG" id="cbei:LF65_02792"/>
<dbReference type="PANTHER" id="PTHR20958">
    <property type="entry name" value="GLYCINE N-ACYLTRANSFERASE-LIKE PROTEIN"/>
    <property type="match status" value="1"/>
</dbReference>
<dbReference type="PANTHER" id="PTHR20958:SF6">
    <property type="entry name" value="GLYCINE N-ACYLTRANSFERASE-LIKE PROTEIN"/>
    <property type="match status" value="1"/>
</dbReference>
<protein>
    <submittedName>
        <fullName evidence="2">GCN5 family acetyltransferase</fullName>
    </submittedName>
</protein>
<evidence type="ECO:0000259" key="1">
    <source>
        <dbReference type="PROSITE" id="PS51186"/>
    </source>
</evidence>
<dbReference type="Pfam" id="PF08445">
    <property type="entry name" value="FR47"/>
    <property type="match status" value="1"/>
</dbReference>
<dbReference type="Gene3D" id="3.40.630.30">
    <property type="match status" value="1"/>
</dbReference>
<dbReference type="STRING" id="1520.LF65_02792"/>
<dbReference type="Proteomes" id="UP000031866">
    <property type="component" value="Chromosome"/>
</dbReference>
<dbReference type="EMBL" id="CP010086">
    <property type="protein sequence ID" value="AJG99365.1"/>
    <property type="molecule type" value="Genomic_DNA"/>
</dbReference>
<dbReference type="OrthoDB" id="3185958at2"/>
<dbReference type="InterPro" id="IPR013653">
    <property type="entry name" value="GCN5-like_dom"/>
</dbReference>
<name>A0A0B5QEF8_CLOBE</name>
<organism evidence="2 3">
    <name type="scientific">Clostridium beijerinckii</name>
    <name type="common">Clostridium MP</name>
    <dbReference type="NCBI Taxonomy" id="1520"/>
    <lineage>
        <taxon>Bacteria</taxon>
        <taxon>Bacillati</taxon>
        <taxon>Bacillota</taxon>
        <taxon>Clostridia</taxon>
        <taxon>Eubacteriales</taxon>
        <taxon>Clostridiaceae</taxon>
        <taxon>Clostridium</taxon>
    </lineage>
</organism>
<dbReference type="RefSeq" id="WP_041896777.1">
    <property type="nucleotide sequence ID" value="NZ_CP010086.2"/>
</dbReference>
<dbReference type="CDD" id="cd04301">
    <property type="entry name" value="NAT_SF"/>
    <property type="match status" value="1"/>
</dbReference>
<dbReference type="PROSITE" id="PS51186">
    <property type="entry name" value="GNAT"/>
    <property type="match status" value="1"/>
</dbReference>
<dbReference type="GO" id="GO:0016747">
    <property type="term" value="F:acyltransferase activity, transferring groups other than amino-acyl groups"/>
    <property type="evidence" value="ECO:0007669"/>
    <property type="project" value="InterPro"/>
</dbReference>
<dbReference type="AlphaFoldDB" id="A0A0B5QEF8"/>
<dbReference type="InterPro" id="IPR016181">
    <property type="entry name" value="Acyl_CoA_acyltransferase"/>
</dbReference>
<dbReference type="InterPro" id="IPR000182">
    <property type="entry name" value="GNAT_dom"/>
</dbReference>
<reference evidence="3" key="1">
    <citation type="submission" date="2014-12" db="EMBL/GenBank/DDBJ databases">
        <title>Genome sequence of Clostridium beijerinckii strain 59B.</title>
        <authorList>
            <person name="Little G.T."/>
            <person name="Minton N.P."/>
        </authorList>
    </citation>
    <scope>NUCLEOTIDE SEQUENCE [LARGE SCALE GENOMIC DNA]</scope>
    <source>
        <strain evidence="3">59B</strain>
    </source>
</reference>
<evidence type="ECO:0000313" key="2">
    <source>
        <dbReference type="EMBL" id="AJG99365.1"/>
    </source>
</evidence>
<evidence type="ECO:0000313" key="3">
    <source>
        <dbReference type="Proteomes" id="UP000031866"/>
    </source>
</evidence>
<dbReference type="SUPFAM" id="SSF55729">
    <property type="entry name" value="Acyl-CoA N-acyltransferases (Nat)"/>
    <property type="match status" value="1"/>
</dbReference>
<gene>
    <name evidence="2" type="ORF">LF65_02792</name>
</gene>
<feature type="domain" description="N-acetyltransferase" evidence="1">
    <location>
        <begin position="111"/>
        <end position="230"/>
    </location>
</feature>
<accession>A0A0B5QEF8</accession>